<name>A0AAE6WHZ5_9LACO</name>
<dbReference type="Proteomes" id="UP000463931">
    <property type="component" value="Plasmid unnamed"/>
</dbReference>
<dbReference type="AlphaFoldDB" id="A0AAE6WHZ5"/>
<organism evidence="1 2">
    <name type="scientific">Ligilactobacillus murinus</name>
    <dbReference type="NCBI Taxonomy" id="1622"/>
    <lineage>
        <taxon>Bacteria</taxon>
        <taxon>Bacillati</taxon>
        <taxon>Bacillota</taxon>
        <taxon>Bacilli</taxon>
        <taxon>Lactobacillales</taxon>
        <taxon>Lactobacillaceae</taxon>
        <taxon>Ligilactobacillus</taxon>
    </lineage>
</organism>
<reference evidence="1 2" key="1">
    <citation type="journal article" date="2019" name="Nat. Med.">
        <title>Preventing dysbiosis of the neonatal mouse intestinal microbiome protects against late-onset sepsis.</title>
        <authorList>
            <person name="Singer J.R."/>
            <person name="Blosser E.G."/>
            <person name="Zindl C.L."/>
            <person name="Silberger D.J."/>
            <person name="Conlan S."/>
            <person name="Laufer V.A."/>
            <person name="DiToro D."/>
            <person name="Deming C."/>
            <person name="Kumar R."/>
            <person name="Morrow C.D."/>
            <person name="Segre J.A."/>
            <person name="Gray M.J."/>
            <person name="Randolph D.A."/>
            <person name="Weaver C.T."/>
        </authorList>
    </citation>
    <scope>NUCLEOTIDE SEQUENCE [LARGE SCALE GENOMIC DNA]</scope>
    <source>
        <strain evidence="1 2">V10</strain>
    </source>
</reference>
<evidence type="ECO:0000313" key="2">
    <source>
        <dbReference type="Proteomes" id="UP000463931"/>
    </source>
</evidence>
<evidence type="ECO:0000313" key="1">
    <source>
        <dbReference type="EMBL" id="QIA91124.1"/>
    </source>
</evidence>
<accession>A0AAE6WHZ5</accession>
<gene>
    <name evidence="1" type="ORF">FEE40_13010</name>
</gene>
<dbReference type="RefSeq" id="WP_163587425.1">
    <property type="nucleotide sequence ID" value="NZ_CP040853.1"/>
</dbReference>
<dbReference type="EMBL" id="CP040853">
    <property type="protein sequence ID" value="QIA91124.1"/>
    <property type="molecule type" value="Genomic_DNA"/>
</dbReference>
<proteinExistence type="predicted"/>
<geneLocation type="plasmid" evidence="1 2">
    <name>unnamed</name>
</geneLocation>
<sequence length="83" mass="9526">MPNKFSEINNVEHYELTNRLDKKTQLKPMFNGKKTETISTSISKRNAAYLNKLVEETGAKSRTSVLETLIDIYYDKLIGNKNS</sequence>
<keyword evidence="1" id="KW-0614">Plasmid</keyword>
<protein>
    <submittedName>
        <fullName evidence="1">Uncharacterized protein</fullName>
    </submittedName>
</protein>